<feature type="compositionally biased region" description="Acidic residues" evidence="9">
    <location>
        <begin position="171"/>
        <end position="195"/>
    </location>
</feature>
<feature type="compositionally biased region" description="Low complexity" evidence="9">
    <location>
        <begin position="1"/>
        <end position="18"/>
    </location>
</feature>
<reference evidence="12" key="2">
    <citation type="submission" date="2020-04" db="EMBL/GenBank/DDBJ databases">
        <authorList>
            <consortium name="NCBI Genome Project"/>
        </authorList>
    </citation>
    <scope>NUCLEOTIDE SEQUENCE</scope>
    <source>
        <strain evidence="12">CBS 342.82</strain>
    </source>
</reference>
<dbReference type="PANTHER" id="PTHR12961:SF0">
    <property type="entry name" value="CONSERVED OLIGOMERIC GOLGI COMPLEX SUBUNIT 2"/>
    <property type="match status" value="1"/>
</dbReference>
<dbReference type="PANTHER" id="PTHR12961">
    <property type="entry name" value="CONSERVED OLIGOMERIC GOLGI COMPLEX COMPONENT 2"/>
    <property type="match status" value="1"/>
</dbReference>
<reference evidence="12" key="3">
    <citation type="submission" date="2025-08" db="UniProtKB">
        <authorList>
            <consortium name="RefSeq"/>
        </authorList>
    </citation>
    <scope>IDENTIFICATION</scope>
    <source>
        <strain evidence="12">CBS 342.82</strain>
    </source>
</reference>
<keyword evidence="4" id="KW-0813">Transport</keyword>
<dbReference type="Pfam" id="PF06148">
    <property type="entry name" value="COG2_N"/>
    <property type="match status" value="1"/>
</dbReference>
<keyword evidence="6" id="KW-0333">Golgi apparatus</keyword>
<reference evidence="12" key="1">
    <citation type="submission" date="2020-01" db="EMBL/GenBank/DDBJ databases">
        <authorList>
            <consortium name="DOE Joint Genome Institute"/>
            <person name="Haridas S."/>
            <person name="Albert R."/>
            <person name="Binder M."/>
            <person name="Bloem J."/>
            <person name="Labutti K."/>
            <person name="Salamov A."/>
            <person name="Andreopoulos B."/>
            <person name="Baker S.E."/>
            <person name="Barry K."/>
            <person name="Bills G."/>
            <person name="Bluhm B.H."/>
            <person name="Cannon C."/>
            <person name="Castanera R."/>
            <person name="Culley D.E."/>
            <person name="Daum C."/>
            <person name="Ezra D."/>
            <person name="Gonzalez J.B."/>
            <person name="Henrissat B."/>
            <person name="Kuo A."/>
            <person name="Liang C."/>
            <person name="Lipzen A."/>
            <person name="Lutzoni F."/>
            <person name="Magnuson J."/>
            <person name="Mondo S."/>
            <person name="Nolan M."/>
            <person name="Ohm R."/>
            <person name="Pangilinan J."/>
            <person name="Park H.-J."/>
            <person name="Ramirez L."/>
            <person name="Alfaro M."/>
            <person name="Sun H."/>
            <person name="Tritt A."/>
            <person name="Yoshinaga Y."/>
            <person name="Zwiers L.-H."/>
            <person name="Turgeon B.G."/>
            <person name="Goodwin S.B."/>
            <person name="Spatafora J.W."/>
            <person name="Crous P.W."/>
            <person name="Grigoriev I.V."/>
        </authorList>
    </citation>
    <scope>NUCLEOTIDE SEQUENCE</scope>
    <source>
        <strain evidence="12">CBS 342.82</strain>
    </source>
</reference>
<evidence type="ECO:0000256" key="3">
    <source>
        <dbReference type="ARBA" id="ARBA00020977"/>
    </source>
</evidence>
<sequence length="293" mass="32786">MSRYQQQSSAITSISTAAYNESSDEEDTLPYPAPLPRSDFLDPEFDPSAYLSTLRNRHQTLEDLRGDLRSRSQLLNKELVDLINGNYEEFLSLGEDLKGGEEKVDSIRLGVLGFQREIEGVRKAVQGRLGEVDTLLEDKKRVRRDIVLGRSLLDIEAQVTELEESLGLQGDVEDIGGDDDDDNDFDEEGDDDEDEPSHVNGTSSITVSLRKLQTHAQSFIVIERMIRRVGREHPFLVALQPRMMELQKTILLDLATALRQAKASKTPDVVLTLMRLYGDLGAEAEAVKILKAS</sequence>
<protein>
    <recommendedName>
        <fullName evidence="3">Conserved oligomeric Golgi complex subunit 2</fullName>
    </recommendedName>
    <alternativeName>
        <fullName evidence="8">Component of oligomeric Golgi complex 2</fullName>
    </alternativeName>
</protein>
<evidence type="ECO:0000256" key="2">
    <source>
        <dbReference type="ARBA" id="ARBA00007603"/>
    </source>
</evidence>
<evidence type="ECO:0000313" key="12">
    <source>
        <dbReference type="RefSeq" id="XP_033459718.1"/>
    </source>
</evidence>
<keyword evidence="11" id="KW-1185">Reference proteome</keyword>
<dbReference type="GO" id="GO:0007030">
    <property type="term" value="P:Golgi organization"/>
    <property type="evidence" value="ECO:0007669"/>
    <property type="project" value="InterPro"/>
</dbReference>
<evidence type="ECO:0000256" key="7">
    <source>
        <dbReference type="ARBA" id="ARBA00023136"/>
    </source>
</evidence>
<evidence type="ECO:0000313" key="11">
    <source>
        <dbReference type="Proteomes" id="UP000504637"/>
    </source>
</evidence>
<evidence type="ECO:0000256" key="9">
    <source>
        <dbReference type="SAM" id="MobiDB-lite"/>
    </source>
</evidence>
<keyword evidence="7" id="KW-0472">Membrane</keyword>
<dbReference type="GO" id="GO:0017119">
    <property type="term" value="C:Golgi transport complex"/>
    <property type="evidence" value="ECO:0007669"/>
    <property type="project" value="TreeGrafter"/>
</dbReference>
<evidence type="ECO:0000256" key="4">
    <source>
        <dbReference type="ARBA" id="ARBA00022448"/>
    </source>
</evidence>
<dbReference type="GO" id="GO:0015031">
    <property type="term" value="P:protein transport"/>
    <property type="evidence" value="ECO:0007669"/>
    <property type="project" value="UniProtKB-KW"/>
</dbReference>
<evidence type="ECO:0000256" key="1">
    <source>
        <dbReference type="ARBA" id="ARBA00004395"/>
    </source>
</evidence>
<dbReference type="Proteomes" id="UP000504637">
    <property type="component" value="Unplaced"/>
</dbReference>
<feature type="domain" description="Conserved oligomeric Golgi complex subunit 2 N-terminal" evidence="10">
    <location>
        <begin position="37"/>
        <end position="108"/>
    </location>
</feature>
<evidence type="ECO:0000256" key="8">
    <source>
        <dbReference type="ARBA" id="ARBA00031344"/>
    </source>
</evidence>
<proteinExistence type="inferred from homology"/>
<accession>A0A6J3M749</accession>
<evidence type="ECO:0000256" key="5">
    <source>
        <dbReference type="ARBA" id="ARBA00022927"/>
    </source>
</evidence>
<dbReference type="GO" id="GO:0000139">
    <property type="term" value="C:Golgi membrane"/>
    <property type="evidence" value="ECO:0007669"/>
    <property type="project" value="UniProtKB-SubCell"/>
</dbReference>
<name>A0A6J3M749_9PEZI</name>
<dbReference type="GO" id="GO:0006891">
    <property type="term" value="P:intra-Golgi vesicle-mediated transport"/>
    <property type="evidence" value="ECO:0007669"/>
    <property type="project" value="TreeGrafter"/>
</dbReference>
<dbReference type="OrthoDB" id="332281at2759"/>
<dbReference type="InterPro" id="IPR024602">
    <property type="entry name" value="COG_su2_N"/>
</dbReference>
<dbReference type="GeneID" id="54357476"/>
<keyword evidence="5" id="KW-0653">Protein transport</keyword>
<comment type="similarity">
    <text evidence="2">Belongs to the COG2 family.</text>
</comment>
<feature type="region of interest" description="Disordered" evidence="9">
    <location>
        <begin position="1"/>
        <end position="38"/>
    </location>
</feature>
<evidence type="ECO:0000256" key="6">
    <source>
        <dbReference type="ARBA" id="ARBA00023034"/>
    </source>
</evidence>
<dbReference type="RefSeq" id="XP_033459718.1">
    <property type="nucleotide sequence ID" value="XM_033599677.1"/>
</dbReference>
<gene>
    <name evidence="12" type="ORF">K489DRAFT_213879</name>
</gene>
<dbReference type="InterPro" id="IPR009316">
    <property type="entry name" value="COG2"/>
</dbReference>
<dbReference type="AlphaFoldDB" id="A0A6J3M749"/>
<feature type="region of interest" description="Disordered" evidence="9">
    <location>
        <begin position="170"/>
        <end position="203"/>
    </location>
</feature>
<organism evidence="12">
    <name type="scientific">Dissoconium aciculare CBS 342.82</name>
    <dbReference type="NCBI Taxonomy" id="1314786"/>
    <lineage>
        <taxon>Eukaryota</taxon>
        <taxon>Fungi</taxon>
        <taxon>Dikarya</taxon>
        <taxon>Ascomycota</taxon>
        <taxon>Pezizomycotina</taxon>
        <taxon>Dothideomycetes</taxon>
        <taxon>Dothideomycetidae</taxon>
        <taxon>Mycosphaerellales</taxon>
        <taxon>Dissoconiaceae</taxon>
        <taxon>Dissoconium</taxon>
    </lineage>
</organism>
<comment type="subcellular location">
    <subcellularLocation>
        <location evidence="1">Golgi apparatus membrane</location>
        <topology evidence="1">Peripheral membrane protein</topology>
    </subcellularLocation>
</comment>
<evidence type="ECO:0000259" key="10">
    <source>
        <dbReference type="Pfam" id="PF06148"/>
    </source>
</evidence>